<sequence>MKRILTYALFLAFPLFSNCQKEADAIVCEDPASPVANSISAVLQEHRVPTQKFTVQPRVTTILTTAKGATIYVPSGLQRVDGTALSNNSIQVEVQEVTTRSEMVFMQLPTVSYGRALESGGMFNIRFSQDGQPLQLAAGTKLNLVTVKPGATSSSANMELFTALPDSAVRQQVGGWALAPTTGQPDTSRLVTQTTPAGNTQYFVSLNSYLYNTNRTSLNWINCDRFIGMATTNVEVEVHATDITLDNTQVMLVLNTFNGMLYAFRSFSNSSTFFSNAIPLGSTVTAVVLRRENNQLYFGKQTANVGPSHTFRPTLRPVTEAELVAEIQAL</sequence>
<proteinExistence type="predicted"/>
<keyword evidence="2" id="KW-1185">Reference proteome</keyword>
<organism evidence="1 2">
    <name type="scientific">Hymenobacter mucosus</name>
    <dbReference type="NCBI Taxonomy" id="1411120"/>
    <lineage>
        <taxon>Bacteria</taxon>
        <taxon>Pseudomonadati</taxon>
        <taxon>Bacteroidota</taxon>
        <taxon>Cytophagia</taxon>
        <taxon>Cytophagales</taxon>
        <taxon>Hymenobacteraceae</taxon>
        <taxon>Hymenobacter</taxon>
    </lineage>
</organism>
<dbReference type="AlphaFoldDB" id="A0A238VIY9"/>
<name>A0A238VIY9_9BACT</name>
<reference evidence="2" key="1">
    <citation type="submission" date="2017-06" db="EMBL/GenBank/DDBJ databases">
        <authorList>
            <person name="Varghese N."/>
            <person name="Submissions S."/>
        </authorList>
    </citation>
    <scope>NUCLEOTIDE SEQUENCE [LARGE SCALE GENOMIC DNA]</scope>
    <source>
        <strain evidence="2">DSM 28041</strain>
    </source>
</reference>
<protein>
    <submittedName>
        <fullName evidence="1">Outer membrane protein assembly factor BamB</fullName>
    </submittedName>
</protein>
<dbReference type="Proteomes" id="UP000198310">
    <property type="component" value="Unassembled WGS sequence"/>
</dbReference>
<dbReference type="RefSeq" id="WP_089331688.1">
    <property type="nucleotide sequence ID" value="NZ_FZNS01000001.1"/>
</dbReference>
<evidence type="ECO:0000313" key="1">
    <source>
        <dbReference type="EMBL" id="SNR34350.1"/>
    </source>
</evidence>
<dbReference type="EMBL" id="FZNS01000001">
    <property type="protein sequence ID" value="SNR34350.1"/>
    <property type="molecule type" value="Genomic_DNA"/>
</dbReference>
<accession>A0A238VIY9</accession>
<evidence type="ECO:0000313" key="2">
    <source>
        <dbReference type="Proteomes" id="UP000198310"/>
    </source>
</evidence>
<gene>
    <name evidence="1" type="ORF">SAMN06269173_101752</name>
</gene>